<organism evidence="1 2">
    <name type="scientific">Rhodanobacter ginsenosidimutans</name>
    <dbReference type="NCBI Taxonomy" id="490571"/>
    <lineage>
        <taxon>Bacteria</taxon>
        <taxon>Pseudomonadati</taxon>
        <taxon>Pseudomonadota</taxon>
        <taxon>Gammaproteobacteria</taxon>
        <taxon>Lysobacterales</taxon>
        <taxon>Rhodanobacteraceae</taxon>
        <taxon>Rhodanobacter</taxon>
    </lineage>
</organism>
<evidence type="ECO:0000313" key="2">
    <source>
        <dbReference type="Proteomes" id="UP001596018"/>
    </source>
</evidence>
<dbReference type="Proteomes" id="UP001596018">
    <property type="component" value="Unassembled WGS sequence"/>
</dbReference>
<sequence>MPHDLHRYTAVLEWHGNHGDGTSRYGDYGREYAALVEGKPTLRGSADPGFLGDPDLHNPEDLLLIALSSCHMLTYLALCARQRLRVVSYLDRAEGVMQTRADGGGQFSSVLLHPNVMVDDDVVVDRAMALHEQAHRLCFIANSCNFPVAHRPVVCAADVEVVAVQRPVAKEFLP</sequence>
<accession>A0ABW0JUK5</accession>
<dbReference type="EMBL" id="JBHSMM010000001">
    <property type="protein sequence ID" value="MFC5439838.1"/>
    <property type="molecule type" value="Genomic_DNA"/>
</dbReference>
<name>A0ABW0JUK5_9GAMM</name>
<evidence type="ECO:0000313" key="1">
    <source>
        <dbReference type="EMBL" id="MFC5439838.1"/>
    </source>
</evidence>
<gene>
    <name evidence="1" type="ORF">ACFPK0_07430</name>
</gene>
<dbReference type="PANTHER" id="PTHR42830">
    <property type="entry name" value="OSMOTICALLY INDUCIBLE FAMILY PROTEIN"/>
    <property type="match status" value="1"/>
</dbReference>
<protein>
    <submittedName>
        <fullName evidence="1">OsmC family protein</fullName>
    </submittedName>
</protein>
<comment type="caution">
    <text evidence="1">The sequence shown here is derived from an EMBL/GenBank/DDBJ whole genome shotgun (WGS) entry which is preliminary data.</text>
</comment>
<dbReference type="InterPro" id="IPR036102">
    <property type="entry name" value="OsmC/Ohrsf"/>
</dbReference>
<dbReference type="RefSeq" id="WP_056079714.1">
    <property type="nucleotide sequence ID" value="NZ_JALBWS010000014.1"/>
</dbReference>
<reference evidence="2" key="1">
    <citation type="journal article" date="2019" name="Int. J. Syst. Evol. Microbiol.">
        <title>The Global Catalogue of Microorganisms (GCM) 10K type strain sequencing project: providing services to taxonomists for standard genome sequencing and annotation.</title>
        <authorList>
            <consortium name="The Broad Institute Genomics Platform"/>
            <consortium name="The Broad Institute Genome Sequencing Center for Infectious Disease"/>
            <person name="Wu L."/>
            <person name="Ma J."/>
        </authorList>
    </citation>
    <scope>NUCLEOTIDE SEQUENCE [LARGE SCALE GENOMIC DNA]</scope>
    <source>
        <strain evidence="2">KACC 12822</strain>
    </source>
</reference>
<dbReference type="InterPro" id="IPR052707">
    <property type="entry name" value="OsmC_Ohr_Peroxiredoxin"/>
</dbReference>
<dbReference type="SUPFAM" id="SSF82784">
    <property type="entry name" value="OsmC-like"/>
    <property type="match status" value="1"/>
</dbReference>
<dbReference type="InterPro" id="IPR015946">
    <property type="entry name" value="KH_dom-like_a/b"/>
</dbReference>
<keyword evidence="2" id="KW-1185">Reference proteome</keyword>
<dbReference type="Gene3D" id="3.30.300.20">
    <property type="match status" value="1"/>
</dbReference>
<proteinExistence type="predicted"/>
<dbReference type="InterPro" id="IPR003718">
    <property type="entry name" value="OsmC/Ohr_fam"/>
</dbReference>
<dbReference type="Pfam" id="PF02566">
    <property type="entry name" value="OsmC"/>
    <property type="match status" value="1"/>
</dbReference>
<dbReference type="PANTHER" id="PTHR42830:SF2">
    <property type="entry name" value="OSMC_OHR FAMILY PROTEIN"/>
    <property type="match status" value="1"/>
</dbReference>